<name>F8F2P4_GRAC1</name>
<organism evidence="2 3">
    <name type="scientific">Gracilinema caldarium (strain ATCC 51460 / DSM 7334 / H1)</name>
    <name type="common">Treponema caldarium</name>
    <dbReference type="NCBI Taxonomy" id="744872"/>
    <lineage>
        <taxon>Bacteria</taxon>
        <taxon>Pseudomonadati</taxon>
        <taxon>Spirochaetota</taxon>
        <taxon>Spirochaetia</taxon>
        <taxon>Spirochaetales</taxon>
        <taxon>Breznakiellaceae</taxon>
        <taxon>Gracilinema</taxon>
    </lineage>
</organism>
<protein>
    <recommendedName>
        <fullName evidence="1">6-hydroxymethylpterin diphosphokinase MptE-like domain-containing protein</fullName>
    </recommendedName>
</protein>
<evidence type="ECO:0000313" key="2">
    <source>
        <dbReference type="EMBL" id="AEJ19438.1"/>
    </source>
</evidence>
<dbReference type="PANTHER" id="PTHR41786:SF1">
    <property type="entry name" value="6-HYDROXYMETHYLPTERIN DIPHOSPHOKINASE MPTE-LIKE DOMAIN-CONTAINING PROTEIN"/>
    <property type="match status" value="1"/>
</dbReference>
<dbReference type="Proteomes" id="UP000000503">
    <property type="component" value="Chromosome"/>
</dbReference>
<keyword evidence="3" id="KW-1185">Reference proteome</keyword>
<gene>
    <name evidence="2" type="ordered locus">Spica_1292</name>
</gene>
<dbReference type="EMBL" id="CP002868">
    <property type="protein sequence ID" value="AEJ19438.1"/>
    <property type="molecule type" value="Genomic_DNA"/>
</dbReference>
<dbReference type="STRING" id="744872.Spica_1292"/>
<accession>F8F2P4</accession>
<reference evidence="3" key="1">
    <citation type="journal article" date="2013" name="Stand. Genomic Sci.">
        <title>Genome sequence of the thermophilic fresh-water bacterium Spirochaeta caldaria type strain (H1(T)), reclassification of Spirochaeta caldaria, Spirochaeta stenostrepta, and Spirochaeta zuelzerae in the genus Treponema as Treponema caldaria comb. nov., Treponema stenostrepta comb. nov., and Treponema zuelzerae comb. nov., and emendation of the genus Treponema.</title>
        <authorList>
            <person name="Abt B."/>
            <person name="Goker M."/>
            <person name="Scheuner C."/>
            <person name="Han C."/>
            <person name="Lu M."/>
            <person name="Misra M."/>
            <person name="Lapidus A."/>
            <person name="Nolan M."/>
            <person name="Lucas S."/>
            <person name="Hammon N."/>
            <person name="Deshpande S."/>
            <person name="Cheng J.F."/>
            <person name="Tapia R."/>
            <person name="Goodwin L.A."/>
            <person name="Pitluck S."/>
            <person name="Liolios K."/>
            <person name="Pagani I."/>
            <person name="Ivanova N."/>
            <person name="Mavromatis K."/>
            <person name="Mikhailova N."/>
            <person name="Huntemann M."/>
            <person name="Pati A."/>
            <person name="Chen A."/>
            <person name="Palaniappan K."/>
            <person name="Land M."/>
            <person name="Hauser L."/>
            <person name="Jeffries C.D."/>
            <person name="Rohde M."/>
            <person name="Spring S."/>
            <person name="Gronow S."/>
            <person name="Detter J.C."/>
            <person name="Bristow J."/>
            <person name="Eisen J.A."/>
            <person name="Markowitz V."/>
            <person name="Hugenholtz P."/>
            <person name="Kyrpides N.C."/>
            <person name="Woyke T."/>
            <person name="Klenk H.P."/>
        </authorList>
    </citation>
    <scope>NUCLEOTIDE SEQUENCE</scope>
    <source>
        <strain evidence="3">ATCC 51460 / DSM 7334 / H1</strain>
    </source>
</reference>
<dbReference type="HOGENOM" id="CLU_034548_0_0_12"/>
<feature type="domain" description="6-hydroxymethylpterin diphosphokinase MptE-like" evidence="1">
    <location>
        <begin position="219"/>
        <end position="370"/>
    </location>
</feature>
<dbReference type="OrthoDB" id="354701at2"/>
<dbReference type="Pfam" id="PF01973">
    <property type="entry name" value="MptE-like"/>
    <property type="match status" value="1"/>
</dbReference>
<proteinExistence type="predicted"/>
<evidence type="ECO:0000259" key="1">
    <source>
        <dbReference type="Pfam" id="PF01973"/>
    </source>
</evidence>
<evidence type="ECO:0000313" key="3">
    <source>
        <dbReference type="Proteomes" id="UP000000503"/>
    </source>
</evidence>
<dbReference type="KEGG" id="scd:Spica_1292"/>
<dbReference type="PANTHER" id="PTHR41786">
    <property type="entry name" value="MOTILITY ACCESSORY FACTOR MAF"/>
    <property type="match status" value="1"/>
</dbReference>
<dbReference type="RefSeq" id="WP_013968749.1">
    <property type="nucleotide sequence ID" value="NC_015732.1"/>
</dbReference>
<dbReference type="eggNOG" id="COG2604">
    <property type="taxonomic scope" value="Bacteria"/>
</dbReference>
<dbReference type="AlphaFoldDB" id="F8F2P4"/>
<sequence length="558" mass="63209">MDRAELFDRNLLVLHGKSPELCTKLSSSETTRGYYKLMYSKNNLPVPALQRLDGSLQPLHSLFDPYKEAERIIKTVEKAGYLIIMGLGGGYFAKEALKRPDIQSVLIIDFNLNACAELFSLIDYVSLLSDPRISLLVEPSAELIYHYLLETYKPALHGGIQVISLRPRVDYDPEPFTEASDMIRVSIETISEDYSVQAYFGKPWFSNTVRNIINSEKHVHPFVMPQNVAITAAGPSLELQIQDIKRDRNESFLLATDTSLPALLEHGIEPDGVISIDCQHISYYHFVPGKPKHIPLFLDLSSPPVLANLSDNTYFFSGGHPFTQYISHYWRSFPFVDTSGGNVTFAAVALADQLGARKITLYGVDFSYPEGESYARGTYIHKLFYNKQDRLHPAEAMFSGFLFRNSQLLKISNATTWRYETKPLINYRKKLEALSERIQAQLVISEGKGAPISVHHNVQKLNLSKIKPVFTVGAVSASAKEFLYSYVECIMGLPLCETSLPQYIQQLSEYQRDIFTTLIPLAAFIRRTHQDIPLYRLIEILKEIASQEINRFLSSISR</sequence>
<dbReference type="InterPro" id="IPR002826">
    <property type="entry name" value="MptE-like"/>
</dbReference>